<name>A0A368F311_ANCCA</name>
<accession>A0A368F311</accession>
<feature type="non-terminal residue" evidence="2">
    <location>
        <position position="1"/>
    </location>
</feature>
<dbReference type="OrthoDB" id="5822873at2759"/>
<evidence type="ECO:0000256" key="1">
    <source>
        <dbReference type="SAM" id="MobiDB-lite"/>
    </source>
</evidence>
<comment type="caution">
    <text evidence="2">The sequence shown here is derived from an EMBL/GenBank/DDBJ whole genome shotgun (WGS) entry which is preliminary data.</text>
</comment>
<protein>
    <submittedName>
        <fullName evidence="2">Uncharacterized protein</fullName>
    </submittedName>
</protein>
<dbReference type="AlphaFoldDB" id="A0A368F311"/>
<reference evidence="2 3" key="1">
    <citation type="submission" date="2014-10" db="EMBL/GenBank/DDBJ databases">
        <title>Draft genome of the hookworm Ancylostoma caninum.</title>
        <authorList>
            <person name="Mitreva M."/>
        </authorList>
    </citation>
    <scope>NUCLEOTIDE SEQUENCE [LARGE SCALE GENOMIC DNA]</scope>
    <source>
        <strain evidence="2 3">Baltimore</strain>
    </source>
</reference>
<organism evidence="2 3">
    <name type="scientific">Ancylostoma caninum</name>
    <name type="common">Dog hookworm</name>
    <dbReference type="NCBI Taxonomy" id="29170"/>
    <lineage>
        <taxon>Eukaryota</taxon>
        <taxon>Metazoa</taxon>
        <taxon>Ecdysozoa</taxon>
        <taxon>Nematoda</taxon>
        <taxon>Chromadorea</taxon>
        <taxon>Rhabditida</taxon>
        <taxon>Rhabditina</taxon>
        <taxon>Rhabditomorpha</taxon>
        <taxon>Strongyloidea</taxon>
        <taxon>Ancylostomatidae</taxon>
        <taxon>Ancylostomatinae</taxon>
        <taxon>Ancylostoma</taxon>
    </lineage>
</organism>
<sequence>WKKIFQLLFRYWSNGDIVLQVCILGYGVDSQLVECIDQGATTRHESRLAVFDLTKTIREPFTLNLVPHWEKGVKNRFLVIDEIAYIGECAHPDRKERPETSPPTTPPTSTTTEPAVVTTTTEAVSVTEAETAPPTRGSGVRKTIWPKPRVITLPTVHVVKPATKDPYPKKKPYPTRIISTTRAPDYPRTTRWTTQKTPYRWVTPTLPTTEEPSNENYCDSLNCNFDGECISDHIIK</sequence>
<proteinExistence type="predicted"/>
<dbReference type="Proteomes" id="UP000252519">
    <property type="component" value="Unassembled WGS sequence"/>
</dbReference>
<feature type="region of interest" description="Disordered" evidence="1">
    <location>
        <begin position="91"/>
        <end position="116"/>
    </location>
</feature>
<gene>
    <name evidence="2" type="ORF">ANCCAN_28890</name>
</gene>
<dbReference type="EMBL" id="JOJR01012081">
    <property type="protein sequence ID" value="RCN25399.1"/>
    <property type="molecule type" value="Genomic_DNA"/>
</dbReference>
<feature type="compositionally biased region" description="Low complexity" evidence="1">
    <location>
        <begin position="107"/>
        <end position="116"/>
    </location>
</feature>
<evidence type="ECO:0000313" key="2">
    <source>
        <dbReference type="EMBL" id="RCN25399.1"/>
    </source>
</evidence>
<keyword evidence="3" id="KW-1185">Reference proteome</keyword>
<evidence type="ECO:0000313" key="3">
    <source>
        <dbReference type="Proteomes" id="UP000252519"/>
    </source>
</evidence>